<dbReference type="WBParaSite" id="SPAL_0000170100.1">
    <property type="protein sequence ID" value="SPAL_0000170100.1"/>
    <property type="gene ID" value="SPAL_0000170100"/>
</dbReference>
<dbReference type="Pfam" id="PF00724">
    <property type="entry name" value="Oxidored_FMN"/>
    <property type="match status" value="1"/>
</dbReference>
<dbReference type="GO" id="GO:0016491">
    <property type="term" value="F:oxidoreductase activity"/>
    <property type="evidence" value="ECO:0007669"/>
    <property type="project" value="UniProtKB-KW"/>
</dbReference>
<proteinExistence type="predicted"/>
<keyword evidence="1" id="KW-0285">Flavoprotein</keyword>
<dbReference type="CDD" id="cd04733">
    <property type="entry name" value="OYE_like_2_FMN"/>
    <property type="match status" value="1"/>
</dbReference>
<dbReference type="InterPro" id="IPR001155">
    <property type="entry name" value="OxRdtase_FMN_N"/>
</dbReference>
<dbReference type="InterPro" id="IPR013785">
    <property type="entry name" value="Aldolase_TIM"/>
</dbReference>
<dbReference type="STRING" id="174720.A0A0N5B6L3"/>
<dbReference type="Gene3D" id="3.20.20.70">
    <property type="entry name" value="Aldolase class I"/>
    <property type="match status" value="1"/>
</dbReference>
<protein>
    <submittedName>
        <fullName evidence="5">Oxidored_FMN domain-containing protein</fullName>
    </submittedName>
</protein>
<keyword evidence="4" id="KW-1185">Reference proteome</keyword>
<dbReference type="SUPFAM" id="SSF51395">
    <property type="entry name" value="FMN-linked oxidoreductases"/>
    <property type="match status" value="1"/>
</dbReference>
<dbReference type="AlphaFoldDB" id="A0A0N5B6L3"/>
<keyword evidence="2" id="KW-0560">Oxidoreductase</keyword>
<evidence type="ECO:0000313" key="4">
    <source>
        <dbReference type="Proteomes" id="UP000046392"/>
    </source>
</evidence>
<name>A0A0N5B6L3_STREA</name>
<feature type="domain" description="NADH:flavin oxidoreductase/NADH oxidase N-terminal" evidence="3">
    <location>
        <begin position="31"/>
        <end position="364"/>
    </location>
</feature>
<reference evidence="5" key="1">
    <citation type="submission" date="2017-02" db="UniProtKB">
        <authorList>
            <consortium name="WormBaseParasite"/>
        </authorList>
    </citation>
    <scope>IDENTIFICATION</scope>
</reference>
<evidence type="ECO:0000256" key="2">
    <source>
        <dbReference type="ARBA" id="ARBA00023002"/>
    </source>
</evidence>
<dbReference type="GO" id="GO:0010181">
    <property type="term" value="F:FMN binding"/>
    <property type="evidence" value="ECO:0007669"/>
    <property type="project" value="InterPro"/>
</dbReference>
<evidence type="ECO:0000313" key="5">
    <source>
        <dbReference type="WBParaSite" id="SPAL_0000170100.1"/>
    </source>
</evidence>
<accession>A0A0N5B6L3</accession>
<evidence type="ECO:0000256" key="1">
    <source>
        <dbReference type="ARBA" id="ARBA00022630"/>
    </source>
</evidence>
<evidence type="ECO:0000259" key="3">
    <source>
        <dbReference type="Pfam" id="PF00724"/>
    </source>
</evidence>
<sequence>MVLQRIPSKKIVSPSILGESLTFPTSKRIARNRFLKSALTEKLAKWSPDDIDTGIPNDSLVNLYQKWGNGGFGVILTGNVQVDENHLESNGNMIIEEHLDTEKRREMFKKLAEAGKSDGALMIAQLSHGGRQTPYSINKTPYSSGDIQLASTPKPWLTFGKPIPLTKEEIETKIIKKFAYAAEYCYECGFDGVEIHSAHGYLLAQFLSNTTNNRVDEYGGSVENKMRIIIEIYNEIRRRIPEDKGFVVGIKLNSVEFQNKGLETDEAVEIAKKLDEVGFDFIELSGGTYEKWVMECPSNSTREGYFEVFAKSIKENVKNAKIYLTGGFRTVEGMVSSIEYGSTDGIGLGRPATAEPDFPLKILNNEVTSAPINLLEPKGYAFTNICSGSQMIQMSKKPIKDCNNNPSHEIMDLSDPKIAEKYIQKIDEYVNGLMATYKDGKPINGLLHVDYNELYD</sequence>
<dbReference type="PANTHER" id="PTHR43656:SF5">
    <property type="entry name" value="NADH:FLAVIN OXIDOREDUCTASE_NADH OXIDASE N-TERMINAL DOMAIN-CONTAINING PROTEIN"/>
    <property type="match status" value="1"/>
</dbReference>
<dbReference type="PANTHER" id="PTHR43656">
    <property type="entry name" value="BINDING OXIDOREDUCTASE, PUTATIVE (AFU_ORTHOLOGUE AFUA_2G08260)-RELATED"/>
    <property type="match status" value="1"/>
</dbReference>
<organism evidence="4 5">
    <name type="scientific">Strongyloides papillosus</name>
    <name type="common">Intestinal threadworm</name>
    <dbReference type="NCBI Taxonomy" id="174720"/>
    <lineage>
        <taxon>Eukaryota</taxon>
        <taxon>Metazoa</taxon>
        <taxon>Ecdysozoa</taxon>
        <taxon>Nematoda</taxon>
        <taxon>Chromadorea</taxon>
        <taxon>Rhabditida</taxon>
        <taxon>Tylenchina</taxon>
        <taxon>Panagrolaimomorpha</taxon>
        <taxon>Strongyloidoidea</taxon>
        <taxon>Strongyloididae</taxon>
        <taxon>Strongyloides</taxon>
    </lineage>
</organism>
<dbReference type="Proteomes" id="UP000046392">
    <property type="component" value="Unplaced"/>
</dbReference>
<dbReference type="InterPro" id="IPR051799">
    <property type="entry name" value="NADH_flavin_oxidoreductase"/>
</dbReference>